<comment type="caution">
    <text evidence="8">The sequence shown here is derived from an EMBL/GenBank/DDBJ whole genome shotgun (WGS) entry which is preliminary data.</text>
</comment>
<dbReference type="InterPro" id="IPR047272">
    <property type="entry name" value="S49_SppA_C"/>
</dbReference>
<proteinExistence type="inferred from homology"/>
<dbReference type="GO" id="GO:0008236">
    <property type="term" value="F:serine-type peptidase activity"/>
    <property type="evidence" value="ECO:0007669"/>
    <property type="project" value="UniProtKB-KW"/>
</dbReference>
<dbReference type="Proteomes" id="UP000541810">
    <property type="component" value="Unassembled WGS sequence"/>
</dbReference>
<keyword evidence="6" id="KW-1133">Transmembrane helix</keyword>
<dbReference type="Gene3D" id="3.90.226.10">
    <property type="entry name" value="2-enoyl-CoA Hydratase, Chain A, domain 1"/>
    <property type="match status" value="1"/>
</dbReference>
<evidence type="ECO:0000256" key="5">
    <source>
        <dbReference type="SAM" id="MobiDB-lite"/>
    </source>
</evidence>
<evidence type="ECO:0000259" key="7">
    <source>
        <dbReference type="Pfam" id="PF01343"/>
    </source>
</evidence>
<keyword evidence="6" id="KW-0472">Membrane</keyword>
<feature type="domain" description="Peptidase S49" evidence="7">
    <location>
        <begin position="158"/>
        <end position="317"/>
    </location>
</feature>
<keyword evidence="3 8" id="KW-0378">Hydrolase</keyword>
<comment type="similarity">
    <text evidence="1">Belongs to the peptidase S49 family.</text>
</comment>
<dbReference type="EC" id="3.4.21.-" evidence="8"/>
<sequence>MNESNTPPSPNDMGRPPVSTQAMSSPPPPPPGYLPPAYPAPPAQKGVVTKVLTSVVATLFILSILANIYLAFIVFSLTAGASEMEYRSGSSEQRVVIVPIEGGIDAVMEDYVTKSFKALKKSPPAAIVLRIDSGGGGVTASDQIWHTISQFKTDHPDTKIIASFGGVAASGGYYIATPADYIFCEQTGITGSIGVMAQIPALEDMIGLIGVEMNTLVADGSDRKAVANDLFQNWTNEEGELTQAGEMNQQVLKNLLNSAWDRFVQVVDEGRDTLDLDQVRELASGDIFTAQEALDNQLIDDIGYLDDAVDKAIEMAGLPAEDTRVTEVRRGGGGLLGLLGASTSNDGIDVTDLSAEGVRTWMQELGEVKLSYRVQYE</sequence>
<dbReference type="CDD" id="cd07023">
    <property type="entry name" value="S49_Sppa_N_C"/>
    <property type="match status" value="1"/>
</dbReference>
<reference evidence="8 9" key="1">
    <citation type="submission" date="2020-08" db="EMBL/GenBank/DDBJ databases">
        <title>Genomic Encyclopedia of Type Strains, Phase IV (KMG-IV): sequencing the most valuable type-strain genomes for metagenomic binning, comparative biology and taxonomic classification.</title>
        <authorList>
            <person name="Goeker M."/>
        </authorList>
    </citation>
    <scope>NUCLEOTIDE SEQUENCE [LARGE SCALE GENOMIC DNA]</scope>
    <source>
        <strain evidence="8 9">DSM 103725</strain>
    </source>
</reference>
<evidence type="ECO:0000256" key="6">
    <source>
        <dbReference type="SAM" id="Phobius"/>
    </source>
</evidence>
<dbReference type="PANTHER" id="PTHR42987:SF4">
    <property type="entry name" value="PROTEASE SOHB-RELATED"/>
    <property type="match status" value="1"/>
</dbReference>
<evidence type="ECO:0000256" key="2">
    <source>
        <dbReference type="ARBA" id="ARBA00022670"/>
    </source>
</evidence>
<dbReference type="PANTHER" id="PTHR42987">
    <property type="entry name" value="PEPTIDASE S49"/>
    <property type="match status" value="1"/>
</dbReference>
<keyword evidence="4" id="KW-0720">Serine protease</keyword>
<dbReference type="Pfam" id="PF01343">
    <property type="entry name" value="Peptidase_S49"/>
    <property type="match status" value="1"/>
</dbReference>
<feature type="transmembrane region" description="Helical" evidence="6">
    <location>
        <begin position="51"/>
        <end position="77"/>
    </location>
</feature>
<keyword evidence="9" id="KW-1185">Reference proteome</keyword>
<evidence type="ECO:0000256" key="3">
    <source>
        <dbReference type="ARBA" id="ARBA00022801"/>
    </source>
</evidence>
<evidence type="ECO:0000256" key="1">
    <source>
        <dbReference type="ARBA" id="ARBA00008683"/>
    </source>
</evidence>
<dbReference type="RefSeq" id="WP_184678594.1">
    <property type="nucleotide sequence ID" value="NZ_JACHGY010000001.1"/>
</dbReference>
<gene>
    <name evidence="8" type="ORF">HNQ40_002905</name>
</gene>
<evidence type="ECO:0000313" key="9">
    <source>
        <dbReference type="Proteomes" id="UP000541810"/>
    </source>
</evidence>
<dbReference type="InterPro" id="IPR029045">
    <property type="entry name" value="ClpP/crotonase-like_dom_sf"/>
</dbReference>
<evidence type="ECO:0000256" key="4">
    <source>
        <dbReference type="ARBA" id="ARBA00022825"/>
    </source>
</evidence>
<keyword evidence="2 8" id="KW-0645">Protease</keyword>
<keyword evidence="6" id="KW-0812">Transmembrane</keyword>
<dbReference type="SUPFAM" id="SSF52096">
    <property type="entry name" value="ClpP/crotonase"/>
    <property type="match status" value="1"/>
</dbReference>
<feature type="compositionally biased region" description="Pro residues" evidence="5">
    <location>
        <begin position="25"/>
        <end position="37"/>
    </location>
</feature>
<dbReference type="EMBL" id="JACHGY010000001">
    <property type="protein sequence ID" value="MBB6431099.1"/>
    <property type="molecule type" value="Genomic_DNA"/>
</dbReference>
<dbReference type="AlphaFoldDB" id="A0A7X0LLN6"/>
<feature type="region of interest" description="Disordered" evidence="5">
    <location>
        <begin position="1"/>
        <end position="37"/>
    </location>
</feature>
<accession>A0A7X0LLN6</accession>
<name>A0A7X0LLN6_9BACT</name>
<dbReference type="InterPro" id="IPR002142">
    <property type="entry name" value="Peptidase_S49"/>
</dbReference>
<protein>
    <submittedName>
        <fullName evidence="8">Protease-4</fullName>
        <ecNumber evidence="8">3.4.21.-</ecNumber>
    </submittedName>
</protein>
<dbReference type="GO" id="GO:0006508">
    <property type="term" value="P:proteolysis"/>
    <property type="evidence" value="ECO:0007669"/>
    <property type="project" value="UniProtKB-KW"/>
</dbReference>
<evidence type="ECO:0000313" key="8">
    <source>
        <dbReference type="EMBL" id="MBB6431099.1"/>
    </source>
</evidence>
<organism evidence="8 9">
    <name type="scientific">Algisphaera agarilytica</name>
    <dbReference type="NCBI Taxonomy" id="1385975"/>
    <lineage>
        <taxon>Bacteria</taxon>
        <taxon>Pseudomonadati</taxon>
        <taxon>Planctomycetota</taxon>
        <taxon>Phycisphaerae</taxon>
        <taxon>Phycisphaerales</taxon>
        <taxon>Phycisphaeraceae</taxon>
        <taxon>Algisphaera</taxon>
    </lineage>
</organism>